<sequence length="264" mass="30446">MYDLLKNKYWIFQKRSGTSYWTSIALQSGDKIARWGGTFNPDGTFDFFEGVGFKTEEVAWKIENDVLHFLSADGEIVRTVEKIEITDRESHLWFNEMERFQAYNFFDVTVSNEMRISVNAPNVMLREKDQVNTKWFYCGSQTVVDPKKLPNVIFENYTDQTDSSYEHFVITKAVNQPNIKNITVIVETVNDLMELMGNINEATCDGINVITQNGKFIGISGKKDFVVKLIMEINILNDQLQKVTKDNIEGLLKNLKIPFDMMSV</sequence>
<dbReference type="EMBL" id="CP060724">
    <property type="protein sequence ID" value="QNN75410.1"/>
    <property type="molecule type" value="Genomic_DNA"/>
</dbReference>
<dbReference type="Proteomes" id="UP000515800">
    <property type="component" value="Chromosome"/>
</dbReference>
<accession>A0A7G9T5N5</accession>
<gene>
    <name evidence="1" type="ORF">H9L19_00440</name>
</gene>
<proteinExistence type="predicted"/>
<evidence type="ECO:0000313" key="1">
    <source>
        <dbReference type="EMBL" id="QNN75410.1"/>
    </source>
</evidence>
<reference evidence="1 2" key="1">
    <citation type="submission" date="2020-08" db="EMBL/GenBank/DDBJ databases">
        <title>Genome sequence of Weissella diestrammenae KACC 16890T.</title>
        <authorList>
            <person name="Hyun D.-W."/>
            <person name="Bae J.-W."/>
        </authorList>
    </citation>
    <scope>NUCLEOTIDE SEQUENCE [LARGE SCALE GENOMIC DNA]</scope>
    <source>
        <strain evidence="1 2">KACC 16890</strain>
    </source>
</reference>
<dbReference type="AlphaFoldDB" id="A0A7G9T5N5"/>
<protein>
    <submittedName>
        <fullName evidence="1">Uncharacterized protein</fullName>
    </submittedName>
</protein>
<evidence type="ECO:0000313" key="2">
    <source>
        <dbReference type="Proteomes" id="UP000515800"/>
    </source>
</evidence>
<name>A0A7G9T5N5_9LACO</name>
<keyword evidence="2" id="KW-1185">Reference proteome</keyword>
<dbReference type="RefSeq" id="WP_187529243.1">
    <property type="nucleotide sequence ID" value="NZ_CP060724.1"/>
</dbReference>
<dbReference type="KEGG" id="wdi:H9L19_00440"/>
<organism evidence="1 2">
    <name type="scientific">Weissella diestrammenae</name>
    <dbReference type="NCBI Taxonomy" id="1162633"/>
    <lineage>
        <taxon>Bacteria</taxon>
        <taxon>Bacillati</taxon>
        <taxon>Bacillota</taxon>
        <taxon>Bacilli</taxon>
        <taxon>Lactobacillales</taxon>
        <taxon>Lactobacillaceae</taxon>
        <taxon>Weissella</taxon>
    </lineage>
</organism>